<organism evidence="5 6">
    <name type="scientific">Cronobacter muytjensii</name>
    <dbReference type="NCBI Taxonomy" id="413501"/>
    <lineage>
        <taxon>Bacteria</taxon>
        <taxon>Pseudomonadati</taxon>
        <taxon>Pseudomonadota</taxon>
        <taxon>Gammaproteobacteria</taxon>
        <taxon>Enterobacterales</taxon>
        <taxon>Enterobacteriaceae</taxon>
        <taxon>Cronobacter</taxon>
    </lineage>
</organism>
<dbReference type="Proteomes" id="UP000244378">
    <property type="component" value="Unassembled WGS sequence"/>
</dbReference>
<protein>
    <submittedName>
        <fullName evidence="4 5">N-acetyltransferase</fullName>
    </submittedName>
</protein>
<gene>
    <name evidence="5" type="ORF">AUN14_08005</name>
    <name evidence="4" type="ORF">FZI19_05815</name>
</gene>
<dbReference type="InterPro" id="IPR051016">
    <property type="entry name" value="Diverse_Substrate_AcTransf"/>
</dbReference>
<sequence length="156" mass="17495">MGLMIRRLQPEDLTQLVALCADHAAYEKLDYVPDNQAERLQQAVFGEPARLYVWVVADGQQLRGYLSATLDYSTWSAAPFAYMDCLYLQAPMRGQGWGRKLLATLAAFAEENGCRQIQWQTPPDNLSGIGFYQAIGAHSLPKSRFHLNKGVGLWES</sequence>
<dbReference type="InterPro" id="IPR000182">
    <property type="entry name" value="GNAT_dom"/>
</dbReference>
<dbReference type="Pfam" id="PF00583">
    <property type="entry name" value="Acetyltransf_1"/>
    <property type="match status" value="1"/>
</dbReference>
<evidence type="ECO:0000259" key="3">
    <source>
        <dbReference type="PROSITE" id="PS51186"/>
    </source>
</evidence>
<dbReference type="AlphaFoldDB" id="A0A2T7AUK6"/>
<dbReference type="PANTHER" id="PTHR10545">
    <property type="entry name" value="DIAMINE N-ACETYLTRANSFERASE"/>
    <property type="match status" value="1"/>
</dbReference>
<evidence type="ECO:0000313" key="4">
    <source>
        <dbReference type="EMBL" id="KAB0883803.1"/>
    </source>
</evidence>
<dbReference type="EMBL" id="MSAE01000014">
    <property type="protein sequence ID" value="PUX15427.1"/>
    <property type="molecule type" value="Genomic_DNA"/>
</dbReference>
<keyword evidence="7" id="KW-1185">Reference proteome</keyword>
<evidence type="ECO:0000256" key="2">
    <source>
        <dbReference type="ARBA" id="ARBA00023315"/>
    </source>
</evidence>
<dbReference type="GeneID" id="92214997"/>
<dbReference type="PROSITE" id="PS51186">
    <property type="entry name" value="GNAT"/>
    <property type="match status" value="1"/>
</dbReference>
<dbReference type="Gene3D" id="3.40.630.30">
    <property type="match status" value="1"/>
</dbReference>
<name>A0A2T7AUK6_9ENTR</name>
<reference evidence="4 7" key="2">
    <citation type="submission" date="2019-08" db="EMBL/GenBank/DDBJ databases">
        <title>Prevalence, distribution, and phylogeny of type two toxin-antitoxin genes possessed by Cronobacter species where C. sakazakii homologs follow sequence type lineages.</title>
        <authorList>
            <person name="Finkelstein S."/>
            <person name="Negrete F."/>
            <person name="Jang H."/>
            <person name="Gopinath G.R."/>
            <person name="Tall B.D."/>
        </authorList>
    </citation>
    <scope>NUCLEOTIDE SEQUENCE [LARGE SCALE GENOMIC DNA]</scope>
    <source>
        <strain evidence="4 7">MOD1_GK1257</strain>
    </source>
</reference>
<dbReference type="RefSeq" id="WP_038866356.1">
    <property type="nucleotide sequence ID" value="NZ_CP187979.1"/>
</dbReference>
<reference evidence="5 6" key="1">
    <citation type="submission" date="2016-12" db="EMBL/GenBank/DDBJ databases">
        <title>Analysis of the Molecular Diversity Among Cronobacter Species Isolated from Filth Flies Using a Pan Genomic DNA Microarray.</title>
        <authorList>
            <person name="Pava-Ripoll M."/>
            <person name="Tall B."/>
            <person name="Farber J."/>
            <person name="Fanning S."/>
            <person name="Lehner A."/>
            <person name="Stephan R."/>
            <person name="Pagotto F."/>
            <person name="Iverson C."/>
            <person name="Ziobro G."/>
            <person name="Miller A."/>
            <person name="Pearson R."/>
            <person name="Yan Q."/>
            <person name="Kim M."/>
            <person name="Jeong S."/>
            <person name="Park J."/>
            <person name="Jun S."/>
            <person name="Choi H."/>
            <person name="Chung T."/>
            <person name="Yoo Y."/>
            <person name="Park E."/>
            <person name="Hwang S."/>
            <person name="Lee B."/>
            <person name="Sathyamoorthy V."/>
            <person name="Carter L."/>
            <person name="Mammel M."/>
            <person name="Jackson S."/>
            <person name="Kothary M."/>
            <person name="Patel I."/>
            <person name="Grim C."/>
            <person name="Gopinath G."/>
            <person name="Gangiredla J."/>
            <person name="Chase H."/>
        </authorList>
    </citation>
    <scope>NUCLEOTIDE SEQUENCE [LARGE SCALE GENOMIC DNA]</scope>
    <source>
        <strain evidence="5 6">MOD1-Md1s</strain>
    </source>
</reference>
<proteinExistence type="predicted"/>
<feature type="domain" description="N-acetyltransferase" evidence="3">
    <location>
        <begin position="3"/>
        <end position="156"/>
    </location>
</feature>
<keyword evidence="1 5" id="KW-0808">Transferase</keyword>
<dbReference type="OrthoDB" id="9805924at2"/>
<dbReference type="SUPFAM" id="SSF55729">
    <property type="entry name" value="Acyl-CoA N-acyltransferases (Nat)"/>
    <property type="match status" value="1"/>
</dbReference>
<evidence type="ECO:0000313" key="6">
    <source>
        <dbReference type="Proteomes" id="UP000244378"/>
    </source>
</evidence>
<keyword evidence="2" id="KW-0012">Acyltransferase</keyword>
<dbReference type="CDD" id="cd04301">
    <property type="entry name" value="NAT_SF"/>
    <property type="match status" value="1"/>
</dbReference>
<evidence type="ECO:0000313" key="5">
    <source>
        <dbReference type="EMBL" id="PUX15427.1"/>
    </source>
</evidence>
<accession>A0A2T7AUK6</accession>
<dbReference type="PANTHER" id="PTHR10545:SF29">
    <property type="entry name" value="GH14572P-RELATED"/>
    <property type="match status" value="1"/>
</dbReference>
<dbReference type="GO" id="GO:0008080">
    <property type="term" value="F:N-acetyltransferase activity"/>
    <property type="evidence" value="ECO:0007669"/>
    <property type="project" value="TreeGrafter"/>
</dbReference>
<dbReference type="EMBL" id="WAGD01000013">
    <property type="protein sequence ID" value="KAB0883803.1"/>
    <property type="molecule type" value="Genomic_DNA"/>
</dbReference>
<evidence type="ECO:0000313" key="7">
    <source>
        <dbReference type="Proteomes" id="UP000469927"/>
    </source>
</evidence>
<dbReference type="Proteomes" id="UP000469927">
    <property type="component" value="Unassembled WGS sequence"/>
</dbReference>
<comment type="caution">
    <text evidence="5">The sequence shown here is derived from an EMBL/GenBank/DDBJ whole genome shotgun (WGS) entry which is preliminary data.</text>
</comment>
<dbReference type="InterPro" id="IPR016181">
    <property type="entry name" value="Acyl_CoA_acyltransferase"/>
</dbReference>
<evidence type="ECO:0000256" key="1">
    <source>
        <dbReference type="ARBA" id="ARBA00022679"/>
    </source>
</evidence>